<keyword evidence="1" id="KW-0472">Membrane</keyword>
<gene>
    <name evidence="2" type="ORF">A3G06_02145</name>
</gene>
<dbReference type="STRING" id="1801797.A3G06_02145"/>
<protein>
    <submittedName>
        <fullName evidence="2">Uncharacterized protein</fullName>
    </submittedName>
</protein>
<dbReference type="EMBL" id="MFVV01000001">
    <property type="protein sequence ID" value="OGJ04325.1"/>
    <property type="molecule type" value="Genomic_DNA"/>
</dbReference>
<dbReference type="Pfam" id="PF07963">
    <property type="entry name" value="N_methyl"/>
    <property type="match status" value="1"/>
</dbReference>
<dbReference type="PROSITE" id="PS00409">
    <property type="entry name" value="PROKAR_NTER_METHYL"/>
    <property type="match status" value="1"/>
</dbReference>
<dbReference type="InterPro" id="IPR045584">
    <property type="entry name" value="Pilin-like"/>
</dbReference>
<dbReference type="AlphaFoldDB" id="A0A1F6YDA7"/>
<accession>A0A1F6YDA7</accession>
<dbReference type="SUPFAM" id="SSF54523">
    <property type="entry name" value="Pili subunits"/>
    <property type="match status" value="1"/>
</dbReference>
<feature type="transmembrane region" description="Helical" evidence="1">
    <location>
        <begin position="20"/>
        <end position="42"/>
    </location>
</feature>
<organism evidence="2 3">
    <name type="scientific">Candidatus Nomurabacteria bacterium RIFCSPLOWO2_12_FULL_46_14</name>
    <dbReference type="NCBI Taxonomy" id="1801797"/>
    <lineage>
        <taxon>Bacteria</taxon>
        <taxon>Candidatus Nomuraibacteriota</taxon>
    </lineage>
</organism>
<dbReference type="InterPro" id="IPR012902">
    <property type="entry name" value="N_methyl_site"/>
</dbReference>
<proteinExistence type="predicted"/>
<keyword evidence="1" id="KW-0812">Transmembrane</keyword>
<reference evidence="2 3" key="1">
    <citation type="journal article" date="2016" name="Nat. Commun.">
        <title>Thousands of microbial genomes shed light on interconnected biogeochemical processes in an aquifer system.</title>
        <authorList>
            <person name="Anantharaman K."/>
            <person name="Brown C.T."/>
            <person name="Hug L.A."/>
            <person name="Sharon I."/>
            <person name="Castelle C.J."/>
            <person name="Probst A.J."/>
            <person name="Thomas B.C."/>
            <person name="Singh A."/>
            <person name="Wilkins M.J."/>
            <person name="Karaoz U."/>
            <person name="Brodie E.L."/>
            <person name="Williams K.H."/>
            <person name="Hubbard S.S."/>
            <person name="Banfield J.F."/>
        </authorList>
    </citation>
    <scope>NUCLEOTIDE SEQUENCE [LARGE SCALE GENOMIC DNA]</scope>
</reference>
<name>A0A1F6YDA7_9BACT</name>
<keyword evidence="1" id="KW-1133">Transmembrane helix</keyword>
<evidence type="ECO:0000313" key="3">
    <source>
        <dbReference type="Proteomes" id="UP000176192"/>
    </source>
</evidence>
<dbReference type="Proteomes" id="UP000176192">
    <property type="component" value="Unassembled WGS sequence"/>
</dbReference>
<evidence type="ECO:0000313" key="2">
    <source>
        <dbReference type="EMBL" id="OGJ04325.1"/>
    </source>
</evidence>
<comment type="caution">
    <text evidence="2">The sequence shown here is derived from an EMBL/GenBank/DDBJ whole genome shotgun (WGS) entry which is preliminary data.</text>
</comment>
<evidence type="ECO:0000256" key="1">
    <source>
        <dbReference type="SAM" id="Phobius"/>
    </source>
</evidence>
<sequence>MRFFIKKYNKLSGGFTLVEMLVAVSILSISVVTLLNVLGSGIRDTGFAKERLTAGYLAQEGIEYIRNMRDTYVLYSASPQSGWNAFNTKLTNGSCFTANGCYFDDRNVFGGGPMPMANLTTLTACSPTCPNLLYNSATGKYNYAAGASADFIRKIKVTAVSSNEIQVSSTIFFTEGIEKSMTLSENLYNWIE</sequence>
<dbReference type="NCBIfam" id="TIGR02532">
    <property type="entry name" value="IV_pilin_GFxxxE"/>
    <property type="match status" value="1"/>
</dbReference>